<dbReference type="AlphaFoldDB" id="A0A7W0CEJ2"/>
<gene>
    <name evidence="2" type="ORF">HNR30_000870</name>
</gene>
<dbReference type="EMBL" id="JACDUR010000001">
    <property type="protein sequence ID" value="MBA2889535.1"/>
    <property type="molecule type" value="Genomic_DNA"/>
</dbReference>
<keyword evidence="2" id="KW-0413">Isomerase</keyword>
<accession>A0A7W0CEJ2</accession>
<evidence type="ECO:0000256" key="1">
    <source>
        <dbReference type="ARBA" id="ARBA00005564"/>
    </source>
</evidence>
<name>A0A7W0CEJ2_9ACTN</name>
<dbReference type="SUPFAM" id="SSF51004">
    <property type="entry name" value="C-terminal (heme d1) domain of cytochrome cd1-nitrite reductase"/>
    <property type="match status" value="1"/>
</dbReference>
<dbReference type="PANTHER" id="PTHR30344">
    <property type="entry name" value="6-PHOSPHOGLUCONOLACTONASE-RELATED"/>
    <property type="match status" value="1"/>
</dbReference>
<comment type="caution">
    <text evidence="2">The sequence shown here is derived from an EMBL/GenBank/DDBJ whole genome shotgun (WGS) entry which is preliminary data.</text>
</comment>
<dbReference type="PANTHER" id="PTHR30344:SF1">
    <property type="entry name" value="6-PHOSPHOGLUCONOLACTONASE"/>
    <property type="match status" value="1"/>
</dbReference>
<dbReference type="Gene3D" id="2.130.10.10">
    <property type="entry name" value="YVTN repeat-like/Quinoprotein amine dehydrogenase"/>
    <property type="match status" value="1"/>
</dbReference>
<dbReference type="GO" id="GO:0017057">
    <property type="term" value="F:6-phosphogluconolactonase activity"/>
    <property type="evidence" value="ECO:0007669"/>
    <property type="project" value="TreeGrafter"/>
</dbReference>
<protein>
    <submittedName>
        <fullName evidence="2">6-phosphogluconolactonase (Cycloisomerase 2 family)</fullName>
    </submittedName>
</protein>
<dbReference type="InterPro" id="IPR050282">
    <property type="entry name" value="Cycloisomerase_2"/>
</dbReference>
<dbReference type="GO" id="GO:0016853">
    <property type="term" value="F:isomerase activity"/>
    <property type="evidence" value="ECO:0007669"/>
    <property type="project" value="UniProtKB-KW"/>
</dbReference>
<keyword evidence="3" id="KW-1185">Reference proteome</keyword>
<sequence>MPAVKHLYLGGYGPAVVLIDEALQPRARAPFPRASFLALHPTQPVLYAVGETDEGVVAAFDRDGLTPTGERSSGGSVACHLAVHPSGDVLAVANYGDGTASLHLLDERGHFTGEPILLPHTGSGPVSDRQQNPRAHQVVFEGDVLHVSDLGTDEIRRYSLSGEPLGFVRLAPGLGPRHFAFDGAHWHVAGELDNSVTSYDASWQPVARADASATAGSFPSHLEVRDGLVYVANRGPDTISVLRAGNLEKVAEVPCGGAWPRHFALADDRLLVANQNSGEVVGFILKDGVPQPDGLVISLESPACVLPA</sequence>
<dbReference type="Proteomes" id="UP000530928">
    <property type="component" value="Unassembled WGS sequence"/>
</dbReference>
<dbReference type="InterPro" id="IPR011048">
    <property type="entry name" value="Haem_d1_sf"/>
</dbReference>
<reference evidence="2 3" key="1">
    <citation type="submission" date="2020-07" db="EMBL/GenBank/DDBJ databases">
        <title>Genomic Encyclopedia of Type Strains, Phase IV (KMG-IV): sequencing the most valuable type-strain genomes for metagenomic binning, comparative biology and taxonomic classification.</title>
        <authorList>
            <person name="Goeker M."/>
        </authorList>
    </citation>
    <scope>NUCLEOTIDE SEQUENCE [LARGE SCALE GENOMIC DNA]</scope>
    <source>
        <strain evidence="2 3">DSM 45533</strain>
    </source>
</reference>
<proteinExistence type="inferred from homology"/>
<organism evidence="2 3">
    <name type="scientific">Nonomuraea soli</name>
    <dbReference type="NCBI Taxonomy" id="1032476"/>
    <lineage>
        <taxon>Bacteria</taxon>
        <taxon>Bacillati</taxon>
        <taxon>Actinomycetota</taxon>
        <taxon>Actinomycetes</taxon>
        <taxon>Streptosporangiales</taxon>
        <taxon>Streptosporangiaceae</taxon>
        <taxon>Nonomuraea</taxon>
    </lineage>
</organism>
<evidence type="ECO:0000313" key="2">
    <source>
        <dbReference type="EMBL" id="MBA2889535.1"/>
    </source>
</evidence>
<evidence type="ECO:0000313" key="3">
    <source>
        <dbReference type="Proteomes" id="UP000530928"/>
    </source>
</evidence>
<comment type="similarity">
    <text evidence="1">Belongs to the cycloisomerase 2 family.</text>
</comment>
<dbReference type="Pfam" id="PF10282">
    <property type="entry name" value="Lactonase"/>
    <property type="match status" value="1"/>
</dbReference>
<dbReference type="InterPro" id="IPR015943">
    <property type="entry name" value="WD40/YVTN_repeat-like_dom_sf"/>
</dbReference>
<dbReference type="InterPro" id="IPR019405">
    <property type="entry name" value="Lactonase_7-beta_prop"/>
</dbReference>
<dbReference type="RefSeq" id="WP_181608318.1">
    <property type="nucleotide sequence ID" value="NZ_BAABAM010000001.1"/>
</dbReference>